<reference evidence="9 10" key="1">
    <citation type="submission" date="2019-12" db="EMBL/GenBank/DDBJ databases">
        <title>Comparative genomics gives insights into the taxonomy of the Azoarcus-Aromatoleum group and reveals separate origins of nif in the plant-associated Azoarcus and non-plant-associated Aromatoleum sub-groups.</title>
        <authorList>
            <person name="Lafos M."/>
            <person name="Maluk M."/>
            <person name="Batista M."/>
            <person name="Junghare M."/>
            <person name="Carmona M."/>
            <person name="Faoro H."/>
            <person name="Cruz L.M."/>
            <person name="Battistoni F."/>
            <person name="De Souza E."/>
            <person name="Pedrosa F."/>
            <person name="Chen W.-M."/>
            <person name="Poole P.S."/>
            <person name="Dixon R.A."/>
            <person name="James E.K."/>
        </authorList>
    </citation>
    <scope>NUCLEOTIDE SEQUENCE [LARGE SCALE GENOMIC DNA]</scope>
    <source>
        <strain evidence="9 10">22Lin</strain>
    </source>
</reference>
<keyword evidence="3 4" id="KW-0998">Cell outer membrane</keyword>
<evidence type="ECO:0000259" key="6">
    <source>
        <dbReference type="Pfam" id="PF03968"/>
    </source>
</evidence>
<feature type="domain" description="Organic solvent tolerance-like N-terminal" evidence="6">
    <location>
        <begin position="131"/>
        <end position="256"/>
    </location>
</feature>
<feature type="compositionally biased region" description="Basic and acidic residues" evidence="5">
    <location>
        <begin position="193"/>
        <end position="206"/>
    </location>
</feature>
<feature type="chain" id="PRO_5044909586" description="LPS-assembly protein LptD" evidence="4">
    <location>
        <begin position="24"/>
        <end position="820"/>
    </location>
</feature>
<dbReference type="HAMAP" id="MF_01411">
    <property type="entry name" value="LPS_assembly_LptD"/>
    <property type="match status" value="1"/>
</dbReference>
<dbReference type="Pfam" id="PF03968">
    <property type="entry name" value="LptD_N"/>
    <property type="match status" value="1"/>
</dbReference>
<feature type="signal peptide" evidence="4">
    <location>
        <begin position="1"/>
        <end position="23"/>
    </location>
</feature>
<feature type="compositionally biased region" description="Low complexity" evidence="5">
    <location>
        <begin position="39"/>
        <end position="74"/>
    </location>
</feature>
<feature type="region of interest" description="Disordered" evidence="5">
    <location>
        <begin position="39"/>
        <end position="79"/>
    </location>
</feature>
<comment type="subcellular location">
    <subcellularLocation>
        <location evidence="4">Cell outer membrane</location>
    </subcellularLocation>
</comment>
<name>A0ABX1Q4K2_9RHOO</name>
<comment type="similarity">
    <text evidence="4">Belongs to the LptD family.</text>
</comment>
<evidence type="ECO:0000256" key="3">
    <source>
        <dbReference type="ARBA" id="ARBA00023237"/>
    </source>
</evidence>
<dbReference type="InterPro" id="IPR007543">
    <property type="entry name" value="LptD_C"/>
</dbReference>
<dbReference type="InterPro" id="IPR005653">
    <property type="entry name" value="OstA-like_N"/>
</dbReference>
<comment type="subunit">
    <text evidence="4">Component of the lipopolysaccharide transport and assembly complex. Interacts with LptE and LptA.</text>
</comment>
<sequence length="820" mass="90405" precursor="true">MRLRTQLRLIPLLLCCFSGSALAAGLPPLVVSPDLVRGGTARTPARPAPADARPAPAGEVREQPAAAKPGAKAGAEGGARSVIQPAAPPAAAADLAAGATEVRALRIRGTHSVELVAEGEAELQRDDLLLSADKLVYRELEDEAQAEGNVRLTQGDDSMSGPQARLKLAERVGAFESPEYRFSRSAKPLAGEAARERSAGGQESERVVSGGGHADVMYFEGENQYRLKNATWSTCEASDPDWYIKAADLRLDYDREVGVARGASVVFQGVPMLWWPWAEFPLVGQRQSGFLAPTYGASNKVGLDISIPYYWNIAPNYDATIAPRIMGRRGVQLATEFRYLTATQRGESRVEWLPRDNVTGEERALGSFQHQQIITPSLFASVDWNGVTDKEYFEDLSSRLSVASRVNLVRSGSLNYAGSEWWNASALVQSYQTLSGGEPYRRLPQLLLNANRSELPAGTAFAFRGEYVKFDHPDANMPEGSRFTLYPQVSLPFERAGYYVTPKLGLHHTQYSLDRGLPEVAGGPLTKSESITRSLPIFSIDSGLTFEREADFFGRNYLQTLEPRVYYVKVPHREQDDIPLFDTSRYDFGFAQIFSENLYSGGDRIADANQVTAAVTSRLIDPETGAERLRATVGQRFYFDDQRVTLPGEVPRTGRRADVLAAFSGRVAQAVSLDSAWQYNPRDTWTERFNFGVRYQPDYAKALNLSYRYSRDILQDLDVSGQWPLGGRWYGVGRVTRSLKENRVTETIAGLEYDGGCWAFRAAVHRFATNPDDVTQAVFLQLELNDLASVGSSPVNLLKRSVAGYGKINEPIGDRVFGSE</sequence>
<comment type="function">
    <text evidence="4">Together with LptE, is involved in the assembly of lipopolysaccharide (LPS) at the surface of the outer membrane.</text>
</comment>
<evidence type="ECO:0000313" key="9">
    <source>
        <dbReference type="EMBL" id="NMG73203.1"/>
    </source>
</evidence>
<feature type="region of interest" description="Disordered" evidence="5">
    <location>
        <begin position="186"/>
        <end position="208"/>
    </location>
</feature>
<evidence type="ECO:0000259" key="8">
    <source>
        <dbReference type="Pfam" id="PF19838"/>
    </source>
</evidence>
<keyword evidence="2 4" id="KW-0472">Membrane</keyword>
<dbReference type="Gene3D" id="2.60.450.10">
    <property type="entry name" value="Lipopolysaccharide (LPS) transport protein A like domain"/>
    <property type="match status" value="1"/>
</dbReference>
<organism evidence="9 10">
    <name type="scientific">Aromatoleum diolicum</name>
    <dbReference type="NCBI Taxonomy" id="75796"/>
    <lineage>
        <taxon>Bacteria</taxon>
        <taxon>Pseudomonadati</taxon>
        <taxon>Pseudomonadota</taxon>
        <taxon>Betaproteobacteria</taxon>
        <taxon>Rhodocyclales</taxon>
        <taxon>Rhodocyclaceae</taxon>
        <taxon>Aromatoleum</taxon>
    </lineage>
</organism>
<gene>
    <name evidence="4 9" type="primary">lptD</name>
    <name evidence="9" type="ORF">GPA25_00355</name>
</gene>
<protein>
    <recommendedName>
        <fullName evidence="4">LPS-assembly protein LptD</fullName>
    </recommendedName>
</protein>
<dbReference type="InterPro" id="IPR020889">
    <property type="entry name" value="LipoPS_assembly_LptD"/>
</dbReference>
<dbReference type="InterPro" id="IPR045659">
    <property type="entry name" value="LptD_2"/>
</dbReference>
<dbReference type="InterPro" id="IPR050218">
    <property type="entry name" value="LptD"/>
</dbReference>
<proteinExistence type="inferred from homology"/>
<dbReference type="Pfam" id="PF04453">
    <property type="entry name" value="LptD"/>
    <property type="match status" value="1"/>
</dbReference>
<evidence type="ECO:0000256" key="5">
    <source>
        <dbReference type="SAM" id="MobiDB-lite"/>
    </source>
</evidence>
<keyword evidence="10" id="KW-1185">Reference proteome</keyword>
<feature type="domain" description="LptD C-terminal" evidence="7">
    <location>
        <begin position="362"/>
        <end position="729"/>
    </location>
</feature>
<dbReference type="PANTHER" id="PTHR30189">
    <property type="entry name" value="LPS-ASSEMBLY PROTEIN"/>
    <property type="match status" value="1"/>
</dbReference>
<dbReference type="EMBL" id="WTVQ01000001">
    <property type="protein sequence ID" value="NMG73203.1"/>
    <property type="molecule type" value="Genomic_DNA"/>
</dbReference>
<evidence type="ECO:0000259" key="7">
    <source>
        <dbReference type="Pfam" id="PF04453"/>
    </source>
</evidence>
<keyword evidence="1 4" id="KW-0732">Signal</keyword>
<comment type="caution">
    <text evidence="9">The sequence shown here is derived from an EMBL/GenBank/DDBJ whole genome shotgun (WGS) entry which is preliminary data.</text>
</comment>
<dbReference type="RefSeq" id="WP_169258362.1">
    <property type="nucleotide sequence ID" value="NZ_WTVQ01000001.1"/>
</dbReference>
<dbReference type="PANTHER" id="PTHR30189:SF1">
    <property type="entry name" value="LPS-ASSEMBLY PROTEIN LPTD"/>
    <property type="match status" value="1"/>
</dbReference>
<dbReference type="Proteomes" id="UP000648984">
    <property type="component" value="Unassembled WGS sequence"/>
</dbReference>
<accession>A0ABX1Q4K2</accession>
<feature type="domain" description="LPS-assembly protein LptD central" evidence="8">
    <location>
        <begin position="260"/>
        <end position="340"/>
    </location>
</feature>
<evidence type="ECO:0000256" key="2">
    <source>
        <dbReference type="ARBA" id="ARBA00023136"/>
    </source>
</evidence>
<evidence type="ECO:0000313" key="10">
    <source>
        <dbReference type="Proteomes" id="UP000648984"/>
    </source>
</evidence>
<evidence type="ECO:0000256" key="1">
    <source>
        <dbReference type="ARBA" id="ARBA00022729"/>
    </source>
</evidence>
<comment type="caution">
    <text evidence="4">Lacks conserved residue(s) required for the propagation of feature annotation.</text>
</comment>
<evidence type="ECO:0000256" key="4">
    <source>
        <dbReference type="HAMAP-Rule" id="MF_01411"/>
    </source>
</evidence>
<dbReference type="Pfam" id="PF19838">
    <property type="entry name" value="LptD_2"/>
    <property type="match status" value="1"/>
</dbReference>